<dbReference type="InterPro" id="IPR012820">
    <property type="entry name" value="Sucrose_synthase_pln/cyn"/>
</dbReference>
<dbReference type="OrthoDB" id="901436at2759"/>
<evidence type="ECO:0000256" key="2">
    <source>
        <dbReference type="ARBA" id="ARBA00005894"/>
    </source>
</evidence>
<dbReference type="GO" id="GO:1902600">
    <property type="term" value="P:proton transmembrane transport"/>
    <property type="evidence" value="ECO:0007669"/>
    <property type="project" value="UniProtKB-KW"/>
</dbReference>
<proteinExistence type="inferred from homology"/>
<feature type="domain" description="Sucrose synthase N-terminal" evidence="8">
    <location>
        <begin position="76"/>
        <end position="159"/>
    </location>
</feature>
<feature type="domain" description="Sucrose synthase EPBD" evidence="9">
    <location>
        <begin position="194"/>
        <end position="234"/>
    </location>
</feature>
<comment type="function">
    <text evidence="1">Sucrose-cleaving enzyme that provides UDP-glucose and fructose for various metabolic pathways.</text>
</comment>
<comment type="caution">
    <text evidence="10">The sequence shown here is derived from an EMBL/GenBank/DDBJ whole genome shotgun (WGS) entry which is preliminary data.</text>
</comment>
<evidence type="ECO:0000259" key="9">
    <source>
        <dbReference type="Pfam" id="PF24862"/>
    </source>
</evidence>
<dbReference type="EC" id="2.4.1.13" evidence="3"/>
<evidence type="ECO:0000256" key="1">
    <source>
        <dbReference type="ARBA" id="ARBA00002595"/>
    </source>
</evidence>
<dbReference type="Gene3D" id="1.20.120.1230">
    <property type="match status" value="1"/>
</dbReference>
<evidence type="ECO:0000256" key="7">
    <source>
        <dbReference type="SAM" id="MobiDB-lite"/>
    </source>
</evidence>
<comment type="similarity">
    <text evidence="2">Belongs to the glycosyltransferase 1 family. Plant sucrose synthase subfamily.</text>
</comment>
<sequence>MANRALTCVHSIRERLDDTLSASSRGYIVVPIKVCEEQYRLAAEMLDLRKSQKLEMVKSLNMTKRDIVLKQRSENHPHFKIEELYLELRHKALELREEWRLENRKACCNILVDMEAIVLPPWVALAIRLRPGIWDYIRVNVNELVVEELTVPEYLKFKEELADGPSDDSFVLELDFEPFTTSFPKPTLTKWIGNGVEFLNRHLSAKMFHDRDSMSPLLNFIRTHHYKGKPLTIYWAVQLATRESLIPEISIELRIHYLGSSSDGAQLFYLGLTMGIAYSSLRHKSGIEKLTKSLKQSEDLVQDLHEELEMKDASTVKELDVEDYDPYFNDDAMQVLSPEQKVDTSPRHCNDEESLKKIEDEL</sequence>
<evidence type="ECO:0000256" key="3">
    <source>
        <dbReference type="ARBA" id="ARBA00012540"/>
    </source>
</evidence>
<feature type="region of interest" description="Disordered" evidence="7">
    <location>
        <begin position="337"/>
        <end position="362"/>
    </location>
</feature>
<organism evidence="10 11">
    <name type="scientific">Phtheirospermum japonicum</name>
    <dbReference type="NCBI Taxonomy" id="374723"/>
    <lineage>
        <taxon>Eukaryota</taxon>
        <taxon>Viridiplantae</taxon>
        <taxon>Streptophyta</taxon>
        <taxon>Embryophyta</taxon>
        <taxon>Tracheophyta</taxon>
        <taxon>Spermatophyta</taxon>
        <taxon>Magnoliopsida</taxon>
        <taxon>eudicotyledons</taxon>
        <taxon>Gunneridae</taxon>
        <taxon>Pentapetalae</taxon>
        <taxon>asterids</taxon>
        <taxon>lamiids</taxon>
        <taxon>Lamiales</taxon>
        <taxon>Orobanchaceae</taxon>
        <taxon>Orobanchaceae incertae sedis</taxon>
        <taxon>Phtheirospermum</taxon>
    </lineage>
</organism>
<keyword evidence="5" id="KW-0808">Transferase</keyword>
<keyword evidence="4" id="KW-0328">Glycosyltransferase</keyword>
<dbReference type="PANTHER" id="PTHR45839">
    <property type="match status" value="1"/>
</dbReference>
<dbReference type="Proteomes" id="UP000653305">
    <property type="component" value="Unassembled WGS sequence"/>
</dbReference>
<dbReference type="InterPro" id="IPR056736">
    <property type="entry name" value="SUS_EPBD"/>
</dbReference>
<dbReference type="Pfam" id="PF24862">
    <property type="entry name" value="SUS_EPBD"/>
    <property type="match status" value="1"/>
</dbReference>
<reference evidence="10" key="1">
    <citation type="submission" date="2020-07" db="EMBL/GenBank/DDBJ databases">
        <title>Ethylene signaling mediates host invasion by parasitic plants.</title>
        <authorList>
            <person name="Yoshida S."/>
        </authorList>
    </citation>
    <scope>NUCLEOTIDE SEQUENCE</scope>
    <source>
        <strain evidence="10">Okayama</strain>
    </source>
</reference>
<evidence type="ECO:0000256" key="6">
    <source>
        <dbReference type="ARBA" id="ARBA00049030"/>
    </source>
</evidence>
<accession>A0A830CKD7</accession>
<protein>
    <recommendedName>
        <fullName evidence="3">sucrose synthase</fullName>
        <ecNumber evidence="3">2.4.1.13</ecNumber>
    </recommendedName>
</protein>
<dbReference type="PANTHER" id="PTHR45839:SF7">
    <property type="entry name" value="SUCROSE SYNTHASE 1"/>
    <property type="match status" value="1"/>
</dbReference>
<evidence type="ECO:0000313" key="10">
    <source>
        <dbReference type="EMBL" id="GFP99786.1"/>
    </source>
</evidence>
<dbReference type="GO" id="GO:0016020">
    <property type="term" value="C:membrane"/>
    <property type="evidence" value="ECO:0007669"/>
    <property type="project" value="UniProtKB-SubCell"/>
</dbReference>
<keyword evidence="11" id="KW-1185">Reference proteome</keyword>
<dbReference type="Gene3D" id="3.10.450.330">
    <property type="match status" value="1"/>
</dbReference>
<dbReference type="InterPro" id="IPR056735">
    <property type="entry name" value="SUS_N"/>
</dbReference>
<comment type="catalytic activity">
    <reaction evidence="6">
        <text>an NDP-alpha-D-glucose + D-fructose = a ribonucleoside 5'-diphosphate + sucrose + H(+)</text>
        <dbReference type="Rhea" id="RHEA:16241"/>
        <dbReference type="ChEBI" id="CHEBI:15378"/>
        <dbReference type="ChEBI" id="CHEBI:17992"/>
        <dbReference type="ChEBI" id="CHEBI:37721"/>
        <dbReference type="ChEBI" id="CHEBI:57930"/>
        <dbReference type="ChEBI" id="CHEBI:76533"/>
        <dbReference type="EC" id="2.4.1.13"/>
    </reaction>
</comment>
<evidence type="ECO:0000313" key="11">
    <source>
        <dbReference type="Proteomes" id="UP000653305"/>
    </source>
</evidence>
<evidence type="ECO:0000256" key="4">
    <source>
        <dbReference type="ARBA" id="ARBA00022676"/>
    </source>
</evidence>
<dbReference type="Pfam" id="PF24861">
    <property type="entry name" value="SUS_N"/>
    <property type="match status" value="1"/>
</dbReference>
<name>A0A830CKD7_9LAMI</name>
<dbReference type="EMBL" id="BMAC01000588">
    <property type="protein sequence ID" value="GFP99786.1"/>
    <property type="molecule type" value="Genomic_DNA"/>
</dbReference>
<evidence type="ECO:0000256" key="5">
    <source>
        <dbReference type="ARBA" id="ARBA00022679"/>
    </source>
</evidence>
<dbReference type="GO" id="GO:0016157">
    <property type="term" value="F:sucrose synthase activity"/>
    <property type="evidence" value="ECO:0007669"/>
    <property type="project" value="UniProtKB-EC"/>
</dbReference>
<dbReference type="GO" id="GO:0005985">
    <property type="term" value="P:sucrose metabolic process"/>
    <property type="evidence" value="ECO:0007669"/>
    <property type="project" value="InterPro"/>
</dbReference>
<gene>
    <name evidence="10" type="ORF">PHJA_002122700</name>
</gene>
<dbReference type="AlphaFoldDB" id="A0A830CKD7"/>
<feature type="compositionally biased region" description="Basic and acidic residues" evidence="7">
    <location>
        <begin position="340"/>
        <end position="362"/>
    </location>
</feature>
<evidence type="ECO:0000259" key="8">
    <source>
        <dbReference type="Pfam" id="PF24861"/>
    </source>
</evidence>